<keyword evidence="3" id="KW-1185">Reference proteome</keyword>
<evidence type="ECO:0000259" key="1">
    <source>
        <dbReference type="Pfam" id="PF01852"/>
    </source>
</evidence>
<dbReference type="InterPro" id="IPR042160">
    <property type="entry name" value="HD-Zip_IV"/>
</dbReference>
<dbReference type="Proteomes" id="UP000886595">
    <property type="component" value="Unassembled WGS sequence"/>
</dbReference>
<dbReference type="SUPFAM" id="SSF55961">
    <property type="entry name" value="Bet v1-like"/>
    <property type="match status" value="1"/>
</dbReference>
<dbReference type="EMBL" id="JAAMPC010000002">
    <property type="protein sequence ID" value="KAG2327074.1"/>
    <property type="molecule type" value="Genomic_DNA"/>
</dbReference>
<dbReference type="AlphaFoldDB" id="A0A8X7WAJ5"/>
<gene>
    <name evidence="2" type="ORF">Bca52824_009802</name>
</gene>
<sequence length="192" mass="21207">MSLSRRVFDDSGTGVGAYLCKSCRDSNVLREDDSDITRIQAQLVALTPMVPVRTVSLLRCWKKMDEGLVAVVDVSVSSSQELHCNRLPFGVLLEKLGKGTTRVTWVEHHTFTIQTMMKNMVGDMLEVISPIIPDGWRLIAVCQLPCDLEREEVCVDPEWVGQGKGRVSFPEFHAAENRKGGGTLVPSSCSSI</sequence>
<dbReference type="PANTHER" id="PTHR45654:SF5">
    <property type="entry name" value="HOMEOBOX-LEUCINE ZIPPER PROTEIN ANTHOCYANINLESS 2-RELATED"/>
    <property type="match status" value="1"/>
</dbReference>
<evidence type="ECO:0000313" key="2">
    <source>
        <dbReference type="EMBL" id="KAG2327074.1"/>
    </source>
</evidence>
<dbReference type="InterPro" id="IPR023393">
    <property type="entry name" value="START-like_dom_sf"/>
</dbReference>
<comment type="caution">
    <text evidence="2">The sequence shown here is derived from an EMBL/GenBank/DDBJ whole genome shotgun (WGS) entry which is preliminary data.</text>
</comment>
<reference evidence="2 3" key="1">
    <citation type="submission" date="2020-02" db="EMBL/GenBank/DDBJ databases">
        <authorList>
            <person name="Ma Q."/>
            <person name="Huang Y."/>
            <person name="Song X."/>
            <person name="Pei D."/>
        </authorList>
    </citation>
    <scope>NUCLEOTIDE SEQUENCE [LARGE SCALE GENOMIC DNA]</scope>
    <source>
        <strain evidence="2">Sxm20200214</strain>
        <tissue evidence="2">Leaf</tissue>
    </source>
</reference>
<organism evidence="2 3">
    <name type="scientific">Brassica carinata</name>
    <name type="common">Ethiopian mustard</name>
    <name type="synonym">Abyssinian cabbage</name>
    <dbReference type="NCBI Taxonomy" id="52824"/>
    <lineage>
        <taxon>Eukaryota</taxon>
        <taxon>Viridiplantae</taxon>
        <taxon>Streptophyta</taxon>
        <taxon>Embryophyta</taxon>
        <taxon>Tracheophyta</taxon>
        <taxon>Spermatophyta</taxon>
        <taxon>Magnoliopsida</taxon>
        <taxon>eudicotyledons</taxon>
        <taxon>Gunneridae</taxon>
        <taxon>Pentapetalae</taxon>
        <taxon>rosids</taxon>
        <taxon>malvids</taxon>
        <taxon>Brassicales</taxon>
        <taxon>Brassicaceae</taxon>
        <taxon>Brassiceae</taxon>
        <taxon>Brassica</taxon>
    </lineage>
</organism>
<dbReference type="InterPro" id="IPR002913">
    <property type="entry name" value="START_lipid-bd_dom"/>
</dbReference>
<dbReference type="Gene3D" id="3.30.530.20">
    <property type="match status" value="1"/>
</dbReference>
<dbReference type="GO" id="GO:0003677">
    <property type="term" value="F:DNA binding"/>
    <property type="evidence" value="ECO:0007669"/>
    <property type="project" value="UniProtKB-KW"/>
</dbReference>
<feature type="domain" description="START" evidence="1">
    <location>
        <begin position="27"/>
        <end position="108"/>
    </location>
</feature>
<name>A0A8X7WAJ5_BRACI</name>
<dbReference type="GO" id="GO:0008289">
    <property type="term" value="F:lipid binding"/>
    <property type="evidence" value="ECO:0007669"/>
    <property type="project" value="InterPro"/>
</dbReference>
<protein>
    <recommendedName>
        <fullName evidence="1">START domain-containing protein</fullName>
    </recommendedName>
</protein>
<evidence type="ECO:0000313" key="3">
    <source>
        <dbReference type="Proteomes" id="UP000886595"/>
    </source>
</evidence>
<proteinExistence type="predicted"/>
<dbReference type="Pfam" id="PF01852">
    <property type="entry name" value="START"/>
    <property type="match status" value="1"/>
</dbReference>
<dbReference type="PANTHER" id="PTHR45654">
    <property type="entry name" value="HOMEOBOX-LEUCINE ZIPPER PROTEIN MERISTEM L1"/>
    <property type="match status" value="1"/>
</dbReference>
<accession>A0A8X7WAJ5</accession>